<dbReference type="SMART" id="SM01191">
    <property type="entry name" value="ENT"/>
    <property type="match status" value="1"/>
</dbReference>
<evidence type="ECO:0000259" key="4">
    <source>
        <dbReference type="PROSITE" id="PS51138"/>
    </source>
</evidence>
<keyword evidence="2" id="KW-0539">Nucleus</keyword>
<evidence type="ECO:0000313" key="6">
    <source>
        <dbReference type="Proteomes" id="UP001231189"/>
    </source>
</evidence>
<feature type="domain" description="ENT" evidence="4">
    <location>
        <begin position="127"/>
        <end position="213"/>
    </location>
</feature>
<dbReference type="InterPro" id="IPR033485">
    <property type="entry name" value="EMSY-LIKE_plant"/>
</dbReference>
<dbReference type="Proteomes" id="UP001231189">
    <property type="component" value="Unassembled WGS sequence"/>
</dbReference>
<dbReference type="Gene3D" id="1.10.1240.40">
    <property type="entry name" value="ENT domain"/>
    <property type="match status" value="1"/>
</dbReference>
<dbReference type="PANTHER" id="PTHR33432">
    <property type="entry name" value="PROTEIN EMSY-LIKE 4"/>
    <property type="match status" value="1"/>
</dbReference>
<sequence>MARAGRGSGKQSTIDEEVELHMEEQLSFFVWDLQFINGDYQGILTLAVHKRPEVGSLRSWTKDPDVTTQDRDINSATAYVGSRSPDSSPYRPAHPQDYDSEDICSRNDDDEISICGRESPLPMEGGLKEEIHLLELHAYRATMMALYAYGSISWEQEALMTNMSLTLNISTELLLWFYIDVLQDAKKVRDSFVQRTLFQELPAVNLNGISLCI</sequence>
<keyword evidence="6" id="KW-1185">Reference proteome</keyword>
<gene>
    <name evidence="5" type="ORF">QYE76_048549</name>
</gene>
<proteinExistence type="predicted"/>
<comment type="caution">
    <text evidence="5">The sequence shown here is derived from an EMBL/GenBank/DDBJ whole genome shotgun (WGS) entry which is preliminary data.</text>
</comment>
<feature type="region of interest" description="Disordered" evidence="3">
    <location>
        <begin position="57"/>
        <end position="102"/>
    </location>
</feature>
<dbReference type="AlphaFoldDB" id="A0AAD8SME7"/>
<dbReference type="PANTHER" id="PTHR33432:SF33">
    <property type="entry name" value="OS03G0796400 PROTEIN"/>
    <property type="match status" value="1"/>
</dbReference>
<dbReference type="InterPro" id="IPR005491">
    <property type="entry name" value="ENT_dom"/>
</dbReference>
<feature type="compositionally biased region" description="Basic and acidic residues" evidence="3">
    <location>
        <begin position="60"/>
        <end position="73"/>
    </location>
</feature>
<evidence type="ECO:0000256" key="2">
    <source>
        <dbReference type="ARBA" id="ARBA00023242"/>
    </source>
</evidence>
<dbReference type="SUPFAM" id="SSF158639">
    <property type="entry name" value="ENT-like"/>
    <property type="match status" value="1"/>
</dbReference>
<reference evidence="5" key="1">
    <citation type="submission" date="2023-07" db="EMBL/GenBank/DDBJ databases">
        <title>A chromosome-level genome assembly of Lolium multiflorum.</title>
        <authorList>
            <person name="Chen Y."/>
            <person name="Copetti D."/>
            <person name="Kolliker R."/>
            <person name="Studer B."/>
        </authorList>
    </citation>
    <scope>NUCLEOTIDE SEQUENCE</scope>
    <source>
        <strain evidence="5">02402/16</strain>
        <tissue evidence="5">Leaf</tissue>
    </source>
</reference>
<name>A0AAD8SME7_LOLMU</name>
<dbReference type="GO" id="GO:0050832">
    <property type="term" value="P:defense response to fungus"/>
    <property type="evidence" value="ECO:0007669"/>
    <property type="project" value="InterPro"/>
</dbReference>
<accession>A0AAD8SME7</accession>
<protein>
    <recommendedName>
        <fullName evidence="4">ENT domain-containing protein</fullName>
    </recommendedName>
</protein>
<organism evidence="5 6">
    <name type="scientific">Lolium multiflorum</name>
    <name type="common">Italian ryegrass</name>
    <name type="synonym">Lolium perenne subsp. multiflorum</name>
    <dbReference type="NCBI Taxonomy" id="4521"/>
    <lineage>
        <taxon>Eukaryota</taxon>
        <taxon>Viridiplantae</taxon>
        <taxon>Streptophyta</taxon>
        <taxon>Embryophyta</taxon>
        <taxon>Tracheophyta</taxon>
        <taxon>Spermatophyta</taxon>
        <taxon>Magnoliopsida</taxon>
        <taxon>Liliopsida</taxon>
        <taxon>Poales</taxon>
        <taxon>Poaceae</taxon>
        <taxon>BOP clade</taxon>
        <taxon>Pooideae</taxon>
        <taxon>Poodae</taxon>
        <taxon>Poeae</taxon>
        <taxon>Poeae Chloroplast Group 2 (Poeae type)</taxon>
        <taxon>Loliodinae</taxon>
        <taxon>Loliinae</taxon>
        <taxon>Lolium</taxon>
    </lineage>
</organism>
<dbReference type="GO" id="GO:0005634">
    <property type="term" value="C:nucleus"/>
    <property type="evidence" value="ECO:0007669"/>
    <property type="project" value="UniProtKB-SubCell"/>
</dbReference>
<dbReference type="EMBL" id="JAUUTY010000003">
    <property type="protein sequence ID" value="KAK1660390.1"/>
    <property type="molecule type" value="Genomic_DNA"/>
</dbReference>
<evidence type="ECO:0000256" key="1">
    <source>
        <dbReference type="ARBA" id="ARBA00004123"/>
    </source>
</evidence>
<dbReference type="Pfam" id="PF03735">
    <property type="entry name" value="ENT"/>
    <property type="match status" value="1"/>
</dbReference>
<dbReference type="InterPro" id="IPR036142">
    <property type="entry name" value="ENT_dom-like_sf"/>
</dbReference>
<comment type="subcellular location">
    <subcellularLocation>
        <location evidence="1">Nucleus</location>
    </subcellularLocation>
</comment>
<evidence type="ECO:0000313" key="5">
    <source>
        <dbReference type="EMBL" id="KAK1660390.1"/>
    </source>
</evidence>
<evidence type="ECO:0000256" key="3">
    <source>
        <dbReference type="SAM" id="MobiDB-lite"/>
    </source>
</evidence>
<dbReference type="PROSITE" id="PS51138">
    <property type="entry name" value="ENT"/>
    <property type="match status" value="1"/>
</dbReference>